<evidence type="ECO:0000313" key="2">
    <source>
        <dbReference type="Proteomes" id="UP000037035"/>
    </source>
</evidence>
<accession>A0A0L6US21</accession>
<evidence type="ECO:0000313" key="1">
    <source>
        <dbReference type="EMBL" id="KNZ51314.1"/>
    </source>
</evidence>
<name>A0A0L6US21_9BASI</name>
<dbReference type="VEuPathDB" id="FungiDB:VP01_3g5"/>
<gene>
    <name evidence="1" type="ORF">VP01_3g5</name>
</gene>
<proteinExistence type="predicted"/>
<organism evidence="1 2">
    <name type="scientific">Puccinia sorghi</name>
    <dbReference type="NCBI Taxonomy" id="27349"/>
    <lineage>
        <taxon>Eukaryota</taxon>
        <taxon>Fungi</taxon>
        <taxon>Dikarya</taxon>
        <taxon>Basidiomycota</taxon>
        <taxon>Pucciniomycotina</taxon>
        <taxon>Pucciniomycetes</taxon>
        <taxon>Pucciniales</taxon>
        <taxon>Pucciniaceae</taxon>
        <taxon>Puccinia</taxon>
    </lineage>
</organism>
<comment type="caution">
    <text evidence="1">The sequence shown here is derived from an EMBL/GenBank/DDBJ whole genome shotgun (WGS) entry which is preliminary data.</text>
</comment>
<dbReference type="AlphaFoldDB" id="A0A0L6US21"/>
<reference evidence="1 2" key="1">
    <citation type="submission" date="2015-08" db="EMBL/GenBank/DDBJ databases">
        <title>Next Generation Sequencing and Analysis of the Genome of Puccinia sorghi L Schw, the Causal Agent of Maize Common Rust.</title>
        <authorList>
            <person name="Rochi L."/>
            <person name="Burguener G."/>
            <person name="Darino M."/>
            <person name="Turjanski A."/>
            <person name="Kreff E."/>
            <person name="Dieguez M.J."/>
            <person name="Sacco F."/>
        </authorList>
    </citation>
    <scope>NUCLEOTIDE SEQUENCE [LARGE SCALE GENOMIC DNA]</scope>
    <source>
        <strain evidence="1 2">RO10H11247</strain>
    </source>
</reference>
<keyword evidence="2" id="KW-1185">Reference proteome</keyword>
<dbReference type="EMBL" id="LAVV01009058">
    <property type="protein sequence ID" value="KNZ51314.1"/>
    <property type="molecule type" value="Genomic_DNA"/>
</dbReference>
<protein>
    <submittedName>
        <fullName evidence="1">Uncharacterized protein</fullName>
    </submittedName>
</protein>
<dbReference type="Proteomes" id="UP000037035">
    <property type="component" value="Unassembled WGS sequence"/>
</dbReference>
<sequence>MTNLAYQLSQKLLPDYKSPELHQISSEEFSFRLPKSRVNNQNTIGILNFNVASVKEIK</sequence>